<accession>A0A0D2J5Y0</accession>
<dbReference type="Proteomes" id="UP000054498">
    <property type="component" value="Unassembled WGS sequence"/>
</dbReference>
<protein>
    <recommendedName>
        <fullName evidence="9">TF-B3 domain-containing protein</fullName>
    </recommendedName>
</protein>
<feature type="region of interest" description="Disordered" evidence="6">
    <location>
        <begin position="291"/>
        <end position="323"/>
    </location>
</feature>
<dbReference type="GO" id="GO:0003677">
    <property type="term" value="F:DNA binding"/>
    <property type="evidence" value="ECO:0007669"/>
    <property type="project" value="UniProtKB-KW"/>
</dbReference>
<evidence type="ECO:0000256" key="5">
    <source>
        <dbReference type="SAM" id="Coils"/>
    </source>
</evidence>
<evidence type="ECO:0000256" key="1">
    <source>
        <dbReference type="ARBA" id="ARBA00023015"/>
    </source>
</evidence>
<evidence type="ECO:0000256" key="3">
    <source>
        <dbReference type="ARBA" id="ARBA00023163"/>
    </source>
</evidence>
<dbReference type="OrthoDB" id="757982at2759"/>
<dbReference type="InterPro" id="IPR015300">
    <property type="entry name" value="DNA-bd_pseudobarrel_sf"/>
</dbReference>
<keyword evidence="5" id="KW-0175">Coiled coil</keyword>
<evidence type="ECO:0008006" key="9">
    <source>
        <dbReference type="Google" id="ProtNLM"/>
    </source>
</evidence>
<evidence type="ECO:0000313" key="8">
    <source>
        <dbReference type="Proteomes" id="UP000054498"/>
    </source>
</evidence>
<dbReference type="AlphaFoldDB" id="A0A0D2J5Y0"/>
<dbReference type="Gene3D" id="2.40.330.10">
    <property type="entry name" value="DNA-binding pseudobarrel domain"/>
    <property type="match status" value="1"/>
</dbReference>
<keyword evidence="8" id="KW-1185">Reference proteome</keyword>
<sequence>MPMPNKRRRVDDDEVMSPGGPNDLVELPLFLPSPAASGGPAAARAGATRSPAGREGGRKNDGGGGSSGGAAALAEAQRAFKAVLVAKVLTKSDASSKRVILPRIAIEANLSELTLPGAGGGGGGGSGGGAGAHGQGRSLQFSALDAAGREWPLCIKAWANGANPKPVFVLEGGVGELIKTHRLGVGDAVGVLKSPDGRYFVHWNTEQVREAAARPTFCAFEFARHEEEEAEAARAAKEAREGEARAKADVARAEQAGPGALMTAVPVSSPPMVPGMFTPTSPCEVLVMAPPATRTDSGGADVAANGVTGARSGGGPAAAPRGARLDAQSSALLEFSDPSVASAIASAHAEQAAAEAAAELAADGANAGDGAVAEEEGAGAGAEAGAEATGRPAAAMERVGGIVHKGGALLCPRTAGCTRPAGHQGWCIGHKGQGTKRR</sequence>
<feature type="compositionally biased region" description="Low complexity" evidence="6">
    <location>
        <begin position="32"/>
        <end position="53"/>
    </location>
</feature>
<keyword evidence="4" id="KW-0539">Nucleus</keyword>
<organism evidence="7 8">
    <name type="scientific">Monoraphidium neglectum</name>
    <dbReference type="NCBI Taxonomy" id="145388"/>
    <lineage>
        <taxon>Eukaryota</taxon>
        <taxon>Viridiplantae</taxon>
        <taxon>Chlorophyta</taxon>
        <taxon>core chlorophytes</taxon>
        <taxon>Chlorophyceae</taxon>
        <taxon>CS clade</taxon>
        <taxon>Sphaeropleales</taxon>
        <taxon>Selenastraceae</taxon>
        <taxon>Monoraphidium</taxon>
    </lineage>
</organism>
<keyword evidence="3" id="KW-0804">Transcription</keyword>
<feature type="compositionally biased region" description="Low complexity" evidence="6">
    <location>
        <begin position="381"/>
        <end position="391"/>
    </location>
</feature>
<dbReference type="STRING" id="145388.A0A0D2J5Y0"/>
<reference evidence="7 8" key="1">
    <citation type="journal article" date="2013" name="BMC Genomics">
        <title>Reconstruction of the lipid metabolism for the microalga Monoraphidium neglectum from its genome sequence reveals characteristics suitable for biofuel production.</title>
        <authorList>
            <person name="Bogen C."/>
            <person name="Al-Dilaimi A."/>
            <person name="Albersmeier A."/>
            <person name="Wichmann J."/>
            <person name="Grundmann M."/>
            <person name="Rupp O."/>
            <person name="Lauersen K.J."/>
            <person name="Blifernez-Klassen O."/>
            <person name="Kalinowski J."/>
            <person name="Goesmann A."/>
            <person name="Mussgnug J.H."/>
            <person name="Kruse O."/>
        </authorList>
    </citation>
    <scope>NUCLEOTIDE SEQUENCE [LARGE SCALE GENOMIC DNA]</scope>
    <source>
        <strain evidence="7 8">SAG 48.87</strain>
    </source>
</reference>
<proteinExistence type="predicted"/>
<dbReference type="GeneID" id="25730049"/>
<dbReference type="SUPFAM" id="SSF101936">
    <property type="entry name" value="DNA-binding pseudobarrel domain"/>
    <property type="match status" value="1"/>
</dbReference>
<gene>
    <name evidence="7" type="ORF">MNEG_12664</name>
</gene>
<keyword evidence="1" id="KW-0805">Transcription regulation</keyword>
<evidence type="ECO:0000313" key="7">
    <source>
        <dbReference type="EMBL" id="KIY95297.1"/>
    </source>
</evidence>
<evidence type="ECO:0000256" key="2">
    <source>
        <dbReference type="ARBA" id="ARBA00023125"/>
    </source>
</evidence>
<evidence type="ECO:0000256" key="4">
    <source>
        <dbReference type="ARBA" id="ARBA00023242"/>
    </source>
</evidence>
<name>A0A0D2J5Y0_9CHLO</name>
<dbReference type="KEGG" id="mng:MNEG_12664"/>
<feature type="coiled-coil region" evidence="5">
    <location>
        <begin position="223"/>
        <end position="256"/>
    </location>
</feature>
<evidence type="ECO:0000256" key="6">
    <source>
        <dbReference type="SAM" id="MobiDB-lite"/>
    </source>
</evidence>
<dbReference type="RefSeq" id="XP_013894317.1">
    <property type="nucleotide sequence ID" value="XM_014038863.1"/>
</dbReference>
<keyword evidence="2" id="KW-0238">DNA-binding</keyword>
<dbReference type="EMBL" id="KK103582">
    <property type="protein sequence ID" value="KIY95297.1"/>
    <property type="molecule type" value="Genomic_DNA"/>
</dbReference>
<feature type="region of interest" description="Disordered" evidence="6">
    <location>
        <begin position="1"/>
        <end position="70"/>
    </location>
</feature>
<feature type="region of interest" description="Disordered" evidence="6">
    <location>
        <begin position="367"/>
        <end position="391"/>
    </location>
</feature>